<organism evidence="2 3">
    <name type="scientific">Cryoendolithus antarcticus</name>
    <dbReference type="NCBI Taxonomy" id="1507870"/>
    <lineage>
        <taxon>Eukaryota</taxon>
        <taxon>Fungi</taxon>
        <taxon>Dikarya</taxon>
        <taxon>Ascomycota</taxon>
        <taxon>Pezizomycotina</taxon>
        <taxon>Dothideomycetes</taxon>
        <taxon>Dothideomycetidae</taxon>
        <taxon>Cladosporiales</taxon>
        <taxon>Cladosporiaceae</taxon>
        <taxon>Cryoendolithus</taxon>
    </lineage>
</organism>
<dbReference type="PANTHER" id="PTHR28218">
    <property type="entry name" value="VPS4-ASSOCIATED PROTEIN 1"/>
    <property type="match status" value="1"/>
</dbReference>
<feature type="region of interest" description="Disordered" evidence="1">
    <location>
        <begin position="87"/>
        <end position="134"/>
    </location>
</feature>
<proteinExistence type="predicted"/>
<evidence type="ECO:0000313" key="2">
    <source>
        <dbReference type="EMBL" id="OQO02862.1"/>
    </source>
</evidence>
<feature type="compositionally biased region" description="Basic and acidic residues" evidence="1">
    <location>
        <begin position="158"/>
        <end position="169"/>
    </location>
</feature>
<protein>
    <recommendedName>
        <fullName evidence="4">DUF1742-domain-containing protein</fullName>
    </recommendedName>
</protein>
<gene>
    <name evidence="2" type="ORF">B0A48_11145</name>
</gene>
<keyword evidence="3" id="KW-1185">Reference proteome</keyword>
<dbReference type="EMBL" id="NAJO01000026">
    <property type="protein sequence ID" value="OQO02862.1"/>
    <property type="molecule type" value="Genomic_DNA"/>
</dbReference>
<accession>A0A1V8SVE9</accession>
<name>A0A1V8SVE9_9PEZI</name>
<dbReference type="GO" id="GO:0007034">
    <property type="term" value="P:vacuolar transport"/>
    <property type="evidence" value="ECO:0007669"/>
    <property type="project" value="TreeGrafter"/>
</dbReference>
<sequence>MAKNIYHRRLVADSSAKACWICYKPSSTVLITPENDDWFHICPGHLLDRKFAIPQDAEDLEKKKREEAIEREIEEVKKEWLEKIAKKAEKRKGKDKEKAKAEKKEDKKEDEADEKAKEEKVKALEKKQEDEKAKVEGPRIFELQKHFWGMRMQKKRDLEVAKKNRERLRNGALFPAVPGGPPGGVKD</sequence>
<dbReference type="AlphaFoldDB" id="A0A1V8SVE9"/>
<evidence type="ECO:0000256" key="1">
    <source>
        <dbReference type="SAM" id="MobiDB-lite"/>
    </source>
</evidence>
<dbReference type="Proteomes" id="UP000192596">
    <property type="component" value="Unassembled WGS sequence"/>
</dbReference>
<dbReference type="Pfam" id="PF08432">
    <property type="entry name" value="Vfa1"/>
    <property type="match status" value="1"/>
</dbReference>
<evidence type="ECO:0000313" key="3">
    <source>
        <dbReference type="Proteomes" id="UP000192596"/>
    </source>
</evidence>
<comment type="caution">
    <text evidence="2">The sequence shown here is derived from an EMBL/GenBank/DDBJ whole genome shotgun (WGS) entry which is preliminary data.</text>
</comment>
<dbReference type="InParanoid" id="A0A1V8SVE9"/>
<dbReference type="FunCoup" id="A0A1V8SVE9">
    <property type="interactions" value="8"/>
</dbReference>
<feature type="region of interest" description="Disordered" evidence="1">
    <location>
        <begin position="158"/>
        <end position="187"/>
    </location>
</feature>
<dbReference type="InterPro" id="IPR013640">
    <property type="entry name" value="Vfa1"/>
</dbReference>
<dbReference type="PANTHER" id="PTHR28218:SF1">
    <property type="entry name" value="VPS4-ASSOCIATED PROTEIN 1"/>
    <property type="match status" value="1"/>
</dbReference>
<reference evidence="3" key="1">
    <citation type="submission" date="2017-03" db="EMBL/GenBank/DDBJ databases">
        <title>Genomes of endolithic fungi from Antarctica.</title>
        <authorList>
            <person name="Coleine C."/>
            <person name="Masonjones S."/>
            <person name="Stajich J.E."/>
        </authorList>
    </citation>
    <scope>NUCLEOTIDE SEQUENCE [LARGE SCALE GENOMIC DNA]</scope>
    <source>
        <strain evidence="3">CCFEE 5527</strain>
    </source>
</reference>
<evidence type="ECO:0008006" key="4">
    <source>
        <dbReference type="Google" id="ProtNLM"/>
    </source>
</evidence>
<dbReference type="OrthoDB" id="2158714at2759"/>
<dbReference type="GO" id="GO:0005768">
    <property type="term" value="C:endosome"/>
    <property type="evidence" value="ECO:0007669"/>
    <property type="project" value="TreeGrafter"/>
</dbReference>